<protein>
    <submittedName>
        <fullName evidence="3">Class F sortase</fullName>
    </submittedName>
</protein>
<dbReference type="Gene3D" id="2.40.260.10">
    <property type="entry name" value="Sortase"/>
    <property type="match status" value="1"/>
</dbReference>
<organism evidence="3 4">
    <name type="scientific">Nocardioides eburneiflavus</name>
    <dbReference type="NCBI Taxonomy" id="2518372"/>
    <lineage>
        <taxon>Bacteria</taxon>
        <taxon>Bacillati</taxon>
        <taxon>Actinomycetota</taxon>
        <taxon>Actinomycetes</taxon>
        <taxon>Propionibacteriales</taxon>
        <taxon>Nocardioidaceae</taxon>
        <taxon>Nocardioides</taxon>
    </lineage>
</organism>
<dbReference type="SUPFAM" id="SSF63817">
    <property type="entry name" value="Sortase"/>
    <property type="match status" value="1"/>
</dbReference>
<dbReference type="PROSITE" id="PS51257">
    <property type="entry name" value="PROKAR_LIPOPROTEIN"/>
    <property type="match status" value="1"/>
</dbReference>
<evidence type="ECO:0000256" key="1">
    <source>
        <dbReference type="ARBA" id="ARBA00022801"/>
    </source>
</evidence>
<dbReference type="AlphaFoldDB" id="A0A4Z1BSC5"/>
<accession>A0A4Z1BSC5</accession>
<evidence type="ECO:0000313" key="3">
    <source>
        <dbReference type="EMBL" id="TGN64201.1"/>
    </source>
</evidence>
<dbReference type="InterPro" id="IPR042001">
    <property type="entry name" value="Sortase_F"/>
</dbReference>
<dbReference type="GO" id="GO:0016787">
    <property type="term" value="F:hydrolase activity"/>
    <property type="evidence" value="ECO:0007669"/>
    <property type="project" value="UniProtKB-KW"/>
</dbReference>
<evidence type="ECO:0000313" key="4">
    <source>
        <dbReference type="Proteomes" id="UP000297496"/>
    </source>
</evidence>
<keyword evidence="2" id="KW-0732">Signal</keyword>
<dbReference type="OrthoDB" id="525039at2"/>
<sequence>MRLRLVQVLGVALTLLVMAACGWMPTTDGQSRASLLEGDTLPLNAFPDPVVRAKPTHAVQEAAAEKARVDYISIPSMRTVIPIVVSRVVGGRAVVPAADQVGWLNTSARPGARHGVTVLAGHLTTGPKGADAGPLYGAENLAKGAEVKVVWKSRTTTYRVSGVSKHARNALPPRLFDPNGRGRLALITCTGPYVKGRDGQWWLSRNAVIWAEKV</sequence>
<reference evidence="3 4" key="1">
    <citation type="submission" date="2019-04" db="EMBL/GenBank/DDBJ databases">
        <title>Three New Species of Nocardioides, Nocardioides euryhalodurans sp. nov., Nocardioides seonyuensis sp. nov. and Nocardioides eburneoflavus sp. nov. Isolated from Soil.</title>
        <authorList>
            <person name="Roh S.G."/>
            <person name="Lee C."/>
            <person name="Kim M.-K."/>
            <person name="Kim S.B."/>
        </authorList>
    </citation>
    <scope>NUCLEOTIDE SEQUENCE [LARGE SCALE GENOMIC DNA]</scope>
    <source>
        <strain evidence="3 4">MMS17-SY213</strain>
    </source>
</reference>
<dbReference type="RefSeq" id="WP_135838728.1">
    <property type="nucleotide sequence ID" value="NZ_SRRO01000001.1"/>
</dbReference>
<name>A0A4Z1BSC5_9ACTN</name>
<gene>
    <name evidence="3" type="ORF">EXE59_09745</name>
</gene>
<dbReference type="Proteomes" id="UP000297496">
    <property type="component" value="Unassembled WGS sequence"/>
</dbReference>
<evidence type="ECO:0000256" key="2">
    <source>
        <dbReference type="SAM" id="SignalP"/>
    </source>
</evidence>
<dbReference type="EMBL" id="SRRO01000001">
    <property type="protein sequence ID" value="TGN64201.1"/>
    <property type="molecule type" value="Genomic_DNA"/>
</dbReference>
<dbReference type="InterPro" id="IPR005754">
    <property type="entry name" value="Sortase"/>
</dbReference>
<feature type="signal peptide" evidence="2">
    <location>
        <begin position="1"/>
        <end position="19"/>
    </location>
</feature>
<dbReference type="CDD" id="cd05829">
    <property type="entry name" value="Sortase_F"/>
    <property type="match status" value="1"/>
</dbReference>
<dbReference type="InterPro" id="IPR023365">
    <property type="entry name" value="Sortase_dom-sf"/>
</dbReference>
<keyword evidence="4" id="KW-1185">Reference proteome</keyword>
<dbReference type="Pfam" id="PF04203">
    <property type="entry name" value="Sortase"/>
    <property type="match status" value="1"/>
</dbReference>
<keyword evidence="1" id="KW-0378">Hydrolase</keyword>
<proteinExistence type="predicted"/>
<comment type="caution">
    <text evidence="3">The sequence shown here is derived from an EMBL/GenBank/DDBJ whole genome shotgun (WGS) entry which is preliminary data.</text>
</comment>
<feature type="chain" id="PRO_5021360450" evidence="2">
    <location>
        <begin position="20"/>
        <end position="214"/>
    </location>
</feature>